<gene>
    <name evidence="2" type="primary">swrC</name>
    <name evidence="2" type="ORF">Pan265_03700</name>
</gene>
<feature type="transmembrane region" description="Helical" evidence="1">
    <location>
        <begin position="429"/>
        <end position="449"/>
    </location>
</feature>
<dbReference type="OrthoDB" id="9757876at2"/>
<dbReference type="EMBL" id="CP036280">
    <property type="protein sequence ID" value="QDU70542.1"/>
    <property type="molecule type" value="Genomic_DNA"/>
</dbReference>
<feature type="transmembrane region" description="Helical" evidence="1">
    <location>
        <begin position="519"/>
        <end position="539"/>
    </location>
</feature>
<dbReference type="Gene3D" id="3.30.70.1320">
    <property type="entry name" value="Multidrug efflux transporter AcrB pore domain like"/>
    <property type="match status" value="1"/>
</dbReference>
<dbReference type="Pfam" id="PF00873">
    <property type="entry name" value="ACR_tran"/>
    <property type="match status" value="1"/>
</dbReference>
<sequence length="1016" mass="110598">MNLPRFSVRRPVLVSMVALIVIVVGCVALSKLQIDLLPEVELPRLTVRTGYEDASPEVMERLVTRIVEEIVATVPGVEEMTSSSSEGNSAVRLTFSPDTDIDTAALDVQARLEDELNEFPDDIQRPRVSKFDIGSFPVVILGISSDLDPIELTELVENQIRYRFGRIPGVAQVDPWGGFNREIRIELDVDRVRALGLPLNDLLQTIRDANIDLPTGSINQGRYEVMLRAPAEFQSLDEIRDLVVATRDDVAVTLGQVATVKDTYERLTRLIRVNGKPGLRLAIRKESGANTVEVSGAILQEIERVARDFPQIEIVPVSNQGNFIERSIQNVSRSVLYGGLLAVLVLLYFLRDVRSTSVIALSIPISVLATLAVVYINGLTINLMTLGGLALGVGMMVDSSIVVLENIYRRRREESETPSQAAIRGTREVGTAIIASTITTLVVFLPIVFVEGVTGMLFKEFAYVVVIALLCSLAVALTLVPMLASRLMSSDHTETQTTRTRAGNGLYEHMLRTALAQRWLVLATAAGLVGLSVLVVPRIGSEFLPPSDEGEVRVTGEMEIGTRLDLVDRQTRIMEQTIVDHVPERIAQIASVGASGWRPDSGARGSIAITLMPSDQRSRSSEQIAQDLRQRLEGTIPGMTVRTRASQGQNLLTRILPDGGGISVEIRGFELDVLQELARQVAANIADIEGITDVDIGRRNGVPQEQLIIDRAKAADLGLSARRLAEVLETAISGRRAGNFQAQGNSYPIRVQISDAINLQLEEILSLTVRTPDGVDVALRNVLSVEPGRGPTVIDRKQQQRFLAVDLNVSERDMGSVAREIEQRLMTIPRPAGYDMQVAGSYREQQEAFAELLLSIALALALVYMVLASQYESLRDPFVVMLSVPLAAVGVLLTLYLTGTTLNIQSYIGCIMLGGIVVNNAILLVDQAEQLRGRGLSIQASALEAGRRRIRPILMTSTTTMLGLLPLAFGIGEGADAQAPLARAVIGGLFASMLITLIVVPVAYTLVHTEPEADRA</sequence>
<dbReference type="SUPFAM" id="SSF82714">
    <property type="entry name" value="Multidrug efflux transporter AcrB TolC docking domain, DN and DC subdomains"/>
    <property type="match status" value="2"/>
</dbReference>
<dbReference type="GO" id="GO:0005886">
    <property type="term" value="C:plasma membrane"/>
    <property type="evidence" value="ECO:0007669"/>
    <property type="project" value="TreeGrafter"/>
</dbReference>
<dbReference type="Proteomes" id="UP000320386">
    <property type="component" value="Chromosome"/>
</dbReference>
<dbReference type="SUPFAM" id="SSF82866">
    <property type="entry name" value="Multidrug efflux transporter AcrB transmembrane domain"/>
    <property type="match status" value="2"/>
</dbReference>
<name>A0A518BU79_9BACT</name>
<keyword evidence="1" id="KW-1133">Transmembrane helix</keyword>
<evidence type="ECO:0000313" key="2">
    <source>
        <dbReference type="EMBL" id="QDU70542.1"/>
    </source>
</evidence>
<feature type="transmembrane region" description="Helical" evidence="1">
    <location>
        <begin position="848"/>
        <end position="867"/>
    </location>
</feature>
<proteinExistence type="predicted"/>
<feature type="transmembrane region" description="Helical" evidence="1">
    <location>
        <begin position="357"/>
        <end position="376"/>
    </location>
</feature>
<dbReference type="AlphaFoldDB" id="A0A518BU79"/>
<dbReference type="PRINTS" id="PR00702">
    <property type="entry name" value="ACRIFLAVINRP"/>
</dbReference>
<dbReference type="PROSITE" id="PS51257">
    <property type="entry name" value="PROKAR_LIPOPROTEIN"/>
    <property type="match status" value="1"/>
</dbReference>
<keyword evidence="1" id="KW-0812">Transmembrane</keyword>
<dbReference type="GO" id="GO:0042910">
    <property type="term" value="F:xenobiotic transmembrane transporter activity"/>
    <property type="evidence" value="ECO:0007669"/>
    <property type="project" value="TreeGrafter"/>
</dbReference>
<dbReference type="PANTHER" id="PTHR32063">
    <property type="match status" value="1"/>
</dbReference>
<reference evidence="2 3" key="1">
    <citation type="submission" date="2019-02" db="EMBL/GenBank/DDBJ databases">
        <title>Deep-cultivation of Planctomycetes and their phenomic and genomic characterization uncovers novel biology.</title>
        <authorList>
            <person name="Wiegand S."/>
            <person name="Jogler M."/>
            <person name="Boedeker C."/>
            <person name="Pinto D."/>
            <person name="Vollmers J."/>
            <person name="Rivas-Marin E."/>
            <person name="Kohn T."/>
            <person name="Peeters S.H."/>
            <person name="Heuer A."/>
            <person name="Rast P."/>
            <person name="Oberbeckmann S."/>
            <person name="Bunk B."/>
            <person name="Jeske O."/>
            <person name="Meyerdierks A."/>
            <person name="Storesund J.E."/>
            <person name="Kallscheuer N."/>
            <person name="Luecker S."/>
            <person name="Lage O.M."/>
            <person name="Pohl T."/>
            <person name="Merkel B.J."/>
            <person name="Hornburger P."/>
            <person name="Mueller R.-W."/>
            <person name="Bruemmer F."/>
            <person name="Labrenz M."/>
            <person name="Spormann A.M."/>
            <person name="Op den Camp H."/>
            <person name="Overmann J."/>
            <person name="Amann R."/>
            <person name="Jetten M.S.M."/>
            <person name="Mascher T."/>
            <person name="Medema M.H."/>
            <person name="Devos D.P."/>
            <person name="Kaster A.-K."/>
            <person name="Ovreas L."/>
            <person name="Rohde M."/>
            <person name="Galperin M.Y."/>
            <person name="Jogler C."/>
        </authorList>
    </citation>
    <scope>NUCLEOTIDE SEQUENCE [LARGE SCALE GENOMIC DNA]</scope>
    <source>
        <strain evidence="2 3">Pan265</strain>
    </source>
</reference>
<feature type="transmembrane region" description="Helical" evidence="1">
    <location>
        <begin position="12"/>
        <end position="30"/>
    </location>
</feature>
<dbReference type="KEGG" id="mcad:Pan265_03700"/>
<evidence type="ECO:0000256" key="1">
    <source>
        <dbReference type="SAM" id="Phobius"/>
    </source>
</evidence>
<feature type="transmembrane region" description="Helical" evidence="1">
    <location>
        <begin position="461"/>
        <end position="484"/>
    </location>
</feature>
<feature type="transmembrane region" description="Helical" evidence="1">
    <location>
        <begin position="984"/>
        <end position="1007"/>
    </location>
</feature>
<feature type="transmembrane region" description="Helical" evidence="1">
    <location>
        <begin position="388"/>
        <end position="408"/>
    </location>
</feature>
<protein>
    <submittedName>
        <fullName evidence="2">Swarming motility protein SwrC</fullName>
    </submittedName>
</protein>
<keyword evidence="3" id="KW-1185">Reference proteome</keyword>
<feature type="transmembrane region" description="Helical" evidence="1">
    <location>
        <begin position="904"/>
        <end position="925"/>
    </location>
</feature>
<dbReference type="PANTHER" id="PTHR32063:SF0">
    <property type="entry name" value="SWARMING MOTILITY PROTEIN SWRC"/>
    <property type="match status" value="1"/>
</dbReference>
<dbReference type="Gene3D" id="3.30.2090.10">
    <property type="entry name" value="Multidrug efflux transporter AcrB TolC docking domain, DN and DC subdomains"/>
    <property type="match status" value="2"/>
</dbReference>
<dbReference type="InterPro" id="IPR027463">
    <property type="entry name" value="AcrB_DN_DC_subdom"/>
</dbReference>
<dbReference type="RefSeq" id="WP_145444708.1">
    <property type="nucleotide sequence ID" value="NZ_CP036280.1"/>
</dbReference>
<keyword evidence="1" id="KW-0472">Membrane</keyword>
<dbReference type="Gene3D" id="1.20.1640.10">
    <property type="entry name" value="Multidrug efflux transporter AcrB transmembrane domain"/>
    <property type="match status" value="2"/>
</dbReference>
<evidence type="ECO:0000313" key="3">
    <source>
        <dbReference type="Proteomes" id="UP000320386"/>
    </source>
</evidence>
<feature type="transmembrane region" description="Helical" evidence="1">
    <location>
        <begin position="953"/>
        <end position="972"/>
    </location>
</feature>
<dbReference type="Gene3D" id="3.30.70.1430">
    <property type="entry name" value="Multidrug efflux transporter AcrB pore domain"/>
    <property type="match status" value="2"/>
</dbReference>
<feature type="transmembrane region" description="Helical" evidence="1">
    <location>
        <begin position="879"/>
        <end position="898"/>
    </location>
</feature>
<dbReference type="Gene3D" id="3.30.70.1440">
    <property type="entry name" value="Multidrug efflux transporter AcrB pore domain"/>
    <property type="match status" value="1"/>
</dbReference>
<organism evidence="2 3">
    <name type="scientific">Mucisphaera calidilacus</name>
    <dbReference type="NCBI Taxonomy" id="2527982"/>
    <lineage>
        <taxon>Bacteria</taxon>
        <taxon>Pseudomonadati</taxon>
        <taxon>Planctomycetota</taxon>
        <taxon>Phycisphaerae</taxon>
        <taxon>Phycisphaerales</taxon>
        <taxon>Phycisphaeraceae</taxon>
        <taxon>Mucisphaera</taxon>
    </lineage>
</organism>
<dbReference type="InterPro" id="IPR001036">
    <property type="entry name" value="Acrflvin-R"/>
</dbReference>
<accession>A0A518BU79</accession>
<feature type="transmembrane region" description="Helical" evidence="1">
    <location>
        <begin position="334"/>
        <end position="350"/>
    </location>
</feature>
<dbReference type="SUPFAM" id="SSF82693">
    <property type="entry name" value="Multidrug efflux transporter AcrB pore domain, PN1, PN2, PC1 and PC2 subdomains"/>
    <property type="match status" value="3"/>
</dbReference>